<dbReference type="PANTHER" id="PTHR24114:SF2">
    <property type="entry name" value="F-BOX DOMAIN-CONTAINING PROTEIN-RELATED"/>
    <property type="match status" value="1"/>
</dbReference>
<name>A0A397UNQ5_9GLOM</name>
<proteinExistence type="predicted"/>
<dbReference type="PANTHER" id="PTHR24114">
    <property type="entry name" value="LEUCINE RICH REPEAT FAMILY PROTEIN"/>
    <property type="match status" value="1"/>
</dbReference>
<reference evidence="1 2" key="1">
    <citation type="submission" date="2018-06" db="EMBL/GenBank/DDBJ databases">
        <title>Comparative genomics reveals the genomic features of Rhizophagus irregularis, R. cerebriforme, R. diaphanum and Gigaspora rosea, and their symbiotic lifestyle signature.</title>
        <authorList>
            <person name="Morin E."/>
            <person name="San Clemente H."/>
            <person name="Chen E.C.H."/>
            <person name="De La Providencia I."/>
            <person name="Hainaut M."/>
            <person name="Kuo A."/>
            <person name="Kohler A."/>
            <person name="Murat C."/>
            <person name="Tang N."/>
            <person name="Roy S."/>
            <person name="Loubradou J."/>
            <person name="Henrissat B."/>
            <person name="Grigoriev I.V."/>
            <person name="Corradi N."/>
            <person name="Roux C."/>
            <person name="Martin F.M."/>
        </authorList>
    </citation>
    <scope>NUCLEOTIDE SEQUENCE [LARGE SCALE GENOMIC DNA]</scope>
    <source>
        <strain evidence="1 2">DAOM 194757</strain>
    </source>
</reference>
<dbReference type="InterPro" id="IPR001611">
    <property type="entry name" value="Leu-rich_rpt"/>
</dbReference>
<dbReference type="AlphaFoldDB" id="A0A397UNQ5"/>
<protein>
    <submittedName>
        <fullName evidence="1">Uncharacterized protein</fullName>
    </submittedName>
</protein>
<dbReference type="Proteomes" id="UP000266673">
    <property type="component" value="Unassembled WGS sequence"/>
</dbReference>
<evidence type="ECO:0000313" key="2">
    <source>
        <dbReference type="Proteomes" id="UP000266673"/>
    </source>
</evidence>
<comment type="caution">
    <text evidence="1">The sequence shown here is derived from an EMBL/GenBank/DDBJ whole genome shotgun (WGS) entry which is preliminary data.</text>
</comment>
<dbReference type="Pfam" id="PF13516">
    <property type="entry name" value="LRR_6"/>
    <property type="match status" value="2"/>
</dbReference>
<dbReference type="Gene3D" id="3.80.10.10">
    <property type="entry name" value="Ribonuclease Inhibitor"/>
    <property type="match status" value="1"/>
</dbReference>
<organism evidence="1 2">
    <name type="scientific">Gigaspora rosea</name>
    <dbReference type="NCBI Taxonomy" id="44941"/>
    <lineage>
        <taxon>Eukaryota</taxon>
        <taxon>Fungi</taxon>
        <taxon>Fungi incertae sedis</taxon>
        <taxon>Mucoromycota</taxon>
        <taxon>Glomeromycotina</taxon>
        <taxon>Glomeromycetes</taxon>
        <taxon>Diversisporales</taxon>
        <taxon>Gigasporaceae</taxon>
        <taxon>Gigaspora</taxon>
    </lineage>
</organism>
<accession>A0A397UNQ5</accession>
<sequence>MSEVTDLKDVLHFIKEQYKELYRMESIDLSAFDEFTNELPKVSLENNGNLLKKISKQEIADIITALPKNKAPGMDGLSFEFYKEMKETERDMQKNHQQTPTGLHKRTFKYGYHIGHNYYATKSEQSKHSILDPVIRSEEGLRLGEKHFDALHNSTVINHLTFSAEEDHMEEKSLADALCKNTTLTSLYLYTNEDGSEGGKAPADPFCKDNKLKVLNISYNNLGSEGEKALVDSFCKNTTLTHLNLQFNDINLNIIKQ</sequence>
<keyword evidence="2" id="KW-1185">Reference proteome</keyword>
<dbReference type="EMBL" id="QKWP01001096">
    <property type="protein sequence ID" value="RIB11784.1"/>
    <property type="molecule type" value="Genomic_DNA"/>
</dbReference>
<evidence type="ECO:0000313" key="1">
    <source>
        <dbReference type="EMBL" id="RIB11784.1"/>
    </source>
</evidence>
<dbReference type="OrthoDB" id="2282763at2759"/>
<dbReference type="InterPro" id="IPR032675">
    <property type="entry name" value="LRR_dom_sf"/>
</dbReference>
<dbReference type="SUPFAM" id="SSF52047">
    <property type="entry name" value="RNI-like"/>
    <property type="match status" value="1"/>
</dbReference>
<dbReference type="InterPro" id="IPR052394">
    <property type="entry name" value="LRR-containing"/>
</dbReference>
<gene>
    <name evidence="1" type="ORF">C2G38_2202526</name>
</gene>